<dbReference type="WBParaSite" id="Hba_12920">
    <property type="protein sequence ID" value="Hba_12920"/>
    <property type="gene ID" value="Hba_12920"/>
</dbReference>
<evidence type="ECO:0000313" key="2">
    <source>
        <dbReference type="WBParaSite" id="Hba_12920"/>
    </source>
</evidence>
<dbReference type="AlphaFoldDB" id="A0A1I7X622"/>
<dbReference type="Proteomes" id="UP000095283">
    <property type="component" value="Unplaced"/>
</dbReference>
<dbReference type="Gene3D" id="3.30.420.10">
    <property type="entry name" value="Ribonuclease H-like superfamily/Ribonuclease H"/>
    <property type="match status" value="1"/>
</dbReference>
<proteinExistence type="predicted"/>
<dbReference type="InterPro" id="IPR036397">
    <property type="entry name" value="RNaseH_sf"/>
</dbReference>
<keyword evidence="1" id="KW-1185">Reference proteome</keyword>
<protein>
    <submittedName>
        <fullName evidence="2">Transposase</fullName>
    </submittedName>
</protein>
<reference evidence="2" key="1">
    <citation type="submission" date="2016-11" db="UniProtKB">
        <authorList>
            <consortium name="WormBaseParasite"/>
        </authorList>
    </citation>
    <scope>IDENTIFICATION</scope>
</reference>
<dbReference type="GO" id="GO:0003676">
    <property type="term" value="F:nucleic acid binding"/>
    <property type="evidence" value="ECO:0007669"/>
    <property type="project" value="InterPro"/>
</dbReference>
<name>A0A1I7X622_HETBA</name>
<accession>A0A1I7X622</accession>
<sequence>MKKVADVLWPLTTTNRGPLLKRSHATQLERLDKWVPHELNGYQKNRRYEICSALLLRNKNDPFLDRIVTWRKMDSIREPMAFCPVGGPR</sequence>
<organism evidence="1 2">
    <name type="scientific">Heterorhabditis bacteriophora</name>
    <name type="common">Entomopathogenic nematode worm</name>
    <dbReference type="NCBI Taxonomy" id="37862"/>
    <lineage>
        <taxon>Eukaryota</taxon>
        <taxon>Metazoa</taxon>
        <taxon>Ecdysozoa</taxon>
        <taxon>Nematoda</taxon>
        <taxon>Chromadorea</taxon>
        <taxon>Rhabditida</taxon>
        <taxon>Rhabditina</taxon>
        <taxon>Rhabditomorpha</taxon>
        <taxon>Strongyloidea</taxon>
        <taxon>Heterorhabditidae</taxon>
        <taxon>Heterorhabditis</taxon>
    </lineage>
</organism>
<evidence type="ECO:0000313" key="1">
    <source>
        <dbReference type="Proteomes" id="UP000095283"/>
    </source>
</evidence>